<dbReference type="OrthoDB" id="2899177at2"/>
<comment type="caution">
    <text evidence="1">The sequence shown here is derived from an EMBL/GenBank/DDBJ whole genome shotgun (WGS) entry which is preliminary data.</text>
</comment>
<name>A0A372LQN6_9BACI</name>
<dbReference type="EMBL" id="QVTE01000016">
    <property type="protein sequence ID" value="RFU70366.1"/>
    <property type="molecule type" value="Genomic_DNA"/>
</dbReference>
<organism evidence="1 2">
    <name type="scientific">Peribacillus saganii</name>
    <dbReference type="NCBI Taxonomy" id="2303992"/>
    <lineage>
        <taxon>Bacteria</taxon>
        <taxon>Bacillati</taxon>
        <taxon>Bacillota</taxon>
        <taxon>Bacilli</taxon>
        <taxon>Bacillales</taxon>
        <taxon>Bacillaceae</taxon>
        <taxon>Peribacillus</taxon>
    </lineage>
</organism>
<protein>
    <submittedName>
        <fullName evidence="1">Uncharacterized protein</fullName>
    </submittedName>
</protein>
<evidence type="ECO:0000313" key="2">
    <source>
        <dbReference type="Proteomes" id="UP000264541"/>
    </source>
</evidence>
<accession>A0A372LQN6</accession>
<dbReference type="AlphaFoldDB" id="A0A372LQN6"/>
<gene>
    <name evidence="1" type="ORF">D0469_07125</name>
</gene>
<reference evidence="1 2" key="1">
    <citation type="submission" date="2018-08" db="EMBL/GenBank/DDBJ databases">
        <title>Bacillus chawlae sp. nov., Bacillus glennii sp. nov., and Bacillus saganii sp. nov. Isolated from the Vehicle Assembly Building at Kennedy Space Center where the Viking Spacecraft were Assembled.</title>
        <authorList>
            <person name="Seuylemezian A."/>
            <person name="Vaishampayan P."/>
        </authorList>
    </citation>
    <scope>NUCLEOTIDE SEQUENCE [LARGE SCALE GENOMIC DNA]</scope>
    <source>
        <strain evidence="1 2">V47-23a</strain>
    </source>
</reference>
<proteinExistence type="predicted"/>
<dbReference type="RefSeq" id="WP_117325949.1">
    <property type="nucleotide sequence ID" value="NZ_QVTE01000016.1"/>
</dbReference>
<sequence>MEIRIENNESGSTDVIVNAEGVDYQIGIIEEHPTAPGYFRAIAYDGSLLQSSEQNLIFYDVEQAKNAIMQVYAGIQ</sequence>
<evidence type="ECO:0000313" key="1">
    <source>
        <dbReference type="EMBL" id="RFU70366.1"/>
    </source>
</evidence>
<dbReference type="Proteomes" id="UP000264541">
    <property type="component" value="Unassembled WGS sequence"/>
</dbReference>
<keyword evidence="2" id="KW-1185">Reference proteome</keyword>